<accession>A0A6J7M2I6</accession>
<name>A0A6J7M2I6_9ZZZZ</name>
<reference evidence="1" key="1">
    <citation type="submission" date="2020-05" db="EMBL/GenBank/DDBJ databases">
        <authorList>
            <person name="Chiriac C."/>
            <person name="Salcher M."/>
            <person name="Ghai R."/>
            <person name="Kavagutti S V."/>
        </authorList>
    </citation>
    <scope>NUCLEOTIDE SEQUENCE</scope>
</reference>
<protein>
    <submittedName>
        <fullName evidence="1">Unannotated protein</fullName>
    </submittedName>
</protein>
<sequence length="103" mass="10688">MRTGISIKPSGRSANCAISSVLLSISARDIPAAKPPKIILSRPDSAGLKPTPSANNVEIFPSTIIRPSVGGKMPAIDLIKVDLPAPFAPTIPTTLPCGISKFK</sequence>
<proteinExistence type="predicted"/>
<organism evidence="1">
    <name type="scientific">freshwater metagenome</name>
    <dbReference type="NCBI Taxonomy" id="449393"/>
    <lineage>
        <taxon>unclassified sequences</taxon>
        <taxon>metagenomes</taxon>
        <taxon>ecological metagenomes</taxon>
    </lineage>
</organism>
<evidence type="ECO:0000313" key="1">
    <source>
        <dbReference type="EMBL" id="CAB4974966.1"/>
    </source>
</evidence>
<dbReference type="EMBL" id="CAFBOH010000028">
    <property type="protein sequence ID" value="CAB4974966.1"/>
    <property type="molecule type" value="Genomic_DNA"/>
</dbReference>
<gene>
    <name evidence="1" type="ORF">UFOPK3935_00374</name>
</gene>
<dbReference type="AlphaFoldDB" id="A0A6J7M2I6"/>